<proteinExistence type="predicted"/>
<gene>
    <name evidence="1" type="ORF">PVT71_17525</name>
</gene>
<reference evidence="1" key="1">
    <citation type="submission" date="2023-02" db="EMBL/GenBank/DDBJ databases">
        <title>Description and genomic characterization of Salipiger bruguierae sp. nov., isolated from the sediment of mangrove plant Bruguiera sexangula.</title>
        <authorList>
            <person name="Long M."/>
        </authorList>
    </citation>
    <scope>NUCLEOTIDE SEQUENCE</scope>
    <source>
        <strain evidence="1">H15</strain>
    </source>
</reference>
<protein>
    <submittedName>
        <fullName evidence="1">DUF4089 domain-containing protein</fullName>
    </submittedName>
</protein>
<accession>A0AAU8AN88</accession>
<dbReference type="EMBL" id="CP123385">
    <property type="protein sequence ID" value="XCC96480.1"/>
    <property type="molecule type" value="Genomic_DNA"/>
</dbReference>
<dbReference type="Pfam" id="PF13318">
    <property type="entry name" value="AtzG-like"/>
    <property type="match status" value="1"/>
</dbReference>
<dbReference type="AlphaFoldDB" id="A0AAU8AN88"/>
<evidence type="ECO:0000313" key="1">
    <source>
        <dbReference type="EMBL" id="XCC96480.1"/>
    </source>
</evidence>
<dbReference type="RefSeq" id="WP_353475357.1">
    <property type="nucleotide sequence ID" value="NZ_CP123385.1"/>
</dbReference>
<dbReference type="InterPro" id="IPR025148">
    <property type="entry name" value="AtzG-like"/>
</dbReference>
<name>A0AAU8AN88_9RHOB</name>
<organism evidence="1">
    <name type="scientific">Alloyangia sp. H15</name>
    <dbReference type="NCBI Taxonomy" id="3029062"/>
    <lineage>
        <taxon>Bacteria</taxon>
        <taxon>Pseudomonadati</taxon>
        <taxon>Pseudomonadota</taxon>
        <taxon>Alphaproteobacteria</taxon>
        <taxon>Rhodobacterales</taxon>
        <taxon>Roseobacteraceae</taxon>
        <taxon>Alloyangia</taxon>
    </lineage>
</organism>
<sequence>MTGMDYEAYIDAVSEMMDLPIAAGHRPGTARFLAIAAEMAAILGTVDLDDGELVLAPVFRPPNPGETGDA</sequence>